<dbReference type="Gene3D" id="3.30.460.80">
    <property type="entry name" value="NADH:ubiquinone oxidoreductase, 30kDa subunit"/>
    <property type="match status" value="1"/>
</dbReference>
<evidence type="ECO:0000313" key="6">
    <source>
        <dbReference type="EMBL" id="PZT47964.1"/>
    </source>
</evidence>
<dbReference type="PROSITE" id="PS00542">
    <property type="entry name" value="COMPLEX1_30K"/>
    <property type="match status" value="1"/>
</dbReference>
<evidence type="ECO:0000256" key="1">
    <source>
        <dbReference type="ARBA" id="ARBA00007569"/>
    </source>
</evidence>
<keyword evidence="3" id="KW-1278">Translocase</keyword>
<dbReference type="NCBIfam" id="TIGR01961">
    <property type="entry name" value="NuoC_fam"/>
    <property type="match status" value="1"/>
</dbReference>
<comment type="function">
    <text evidence="4">NDH-1 shuttles electrons from NADH, via FMN and iron-sulfur (Fe-S) centers, to quinones in the respiratory chain.</text>
</comment>
<dbReference type="EMBL" id="NBIU01000017">
    <property type="protein sequence ID" value="PZT47964.1"/>
    <property type="molecule type" value="Genomic_DNA"/>
</dbReference>
<dbReference type="PANTHER" id="PTHR10884:SF14">
    <property type="entry name" value="NADH DEHYDROGENASE [UBIQUINONE] IRON-SULFUR PROTEIN 3, MITOCHONDRIAL"/>
    <property type="match status" value="1"/>
</dbReference>
<dbReference type="GO" id="GO:0016651">
    <property type="term" value="F:oxidoreductase activity, acting on NAD(P)H"/>
    <property type="evidence" value="ECO:0007669"/>
    <property type="project" value="InterPro"/>
</dbReference>
<dbReference type="NCBIfam" id="NF006304">
    <property type="entry name" value="PRK08491.1"/>
    <property type="match status" value="1"/>
</dbReference>
<evidence type="ECO:0000313" key="7">
    <source>
        <dbReference type="Proteomes" id="UP000249746"/>
    </source>
</evidence>
<accession>A0A2W6MTY1</accession>
<dbReference type="GO" id="GO:0008137">
    <property type="term" value="F:NADH dehydrogenase (ubiquinone) activity"/>
    <property type="evidence" value="ECO:0007669"/>
    <property type="project" value="InterPro"/>
</dbReference>
<dbReference type="Proteomes" id="UP000249746">
    <property type="component" value="Unassembled WGS sequence"/>
</dbReference>
<dbReference type="InterPro" id="IPR037232">
    <property type="entry name" value="NADH_quin_OxRdtase_su_C/D-like"/>
</dbReference>
<dbReference type="InterPro" id="IPR001268">
    <property type="entry name" value="NADH_UbQ_OxRdtase_30kDa_su"/>
</dbReference>
<feature type="domain" description="NADH:ubiquinone oxidoreductase 30kDa subunit" evidence="5">
    <location>
        <begin position="63"/>
        <end position="181"/>
    </location>
</feature>
<comment type="catalytic activity">
    <reaction evidence="4">
        <text>a quinone + NADH + 5 H(+)(in) = a quinol + NAD(+) + 4 H(+)(out)</text>
        <dbReference type="Rhea" id="RHEA:57888"/>
        <dbReference type="ChEBI" id="CHEBI:15378"/>
        <dbReference type="ChEBI" id="CHEBI:24646"/>
        <dbReference type="ChEBI" id="CHEBI:57540"/>
        <dbReference type="ChEBI" id="CHEBI:57945"/>
        <dbReference type="ChEBI" id="CHEBI:132124"/>
    </reaction>
</comment>
<gene>
    <name evidence="6" type="ORF">B6S12_06420</name>
</gene>
<comment type="caution">
    <text evidence="6">The sequence shown here is derived from an EMBL/GenBank/DDBJ whole genome shotgun (WGS) entry which is preliminary data.</text>
</comment>
<name>A0A2W6MTY1_9HELI</name>
<evidence type="ECO:0000259" key="5">
    <source>
        <dbReference type="Pfam" id="PF00329"/>
    </source>
</evidence>
<dbReference type="Pfam" id="PF00329">
    <property type="entry name" value="Complex1_30kDa"/>
    <property type="match status" value="1"/>
</dbReference>
<reference evidence="6 7" key="1">
    <citation type="submission" date="2017-03" db="EMBL/GenBank/DDBJ databases">
        <title>Genomic and clinical evidence uncovers the enterohepatic species Helicobacter valdiviensis as a potential human intestinal pathogen.</title>
        <authorList>
            <person name="Fresia P."/>
            <person name="Jara R."/>
            <person name="Sierra R."/>
            <person name="Ferres I."/>
            <person name="Greif G."/>
            <person name="Iraola G."/>
            <person name="Collado L."/>
        </authorList>
    </citation>
    <scope>NUCLEOTIDE SEQUENCE [LARGE SCALE GENOMIC DNA]</scope>
    <source>
        <strain evidence="6 7">WBE14</strain>
    </source>
</reference>
<evidence type="ECO:0000256" key="4">
    <source>
        <dbReference type="RuleBase" id="RU003582"/>
    </source>
</evidence>
<keyword evidence="2 3" id="KW-0813">Transport</keyword>
<sequence>MLREQKIKSNVQKQVYYKDRFYVAPQIPKLSFQEDEKYVKVIQALECKFSLDEAYLQRGTLVVWVDKDKVVEILLELKKMGYDVLSEMSAIDYLEKRGGFEIFYQLLNMEDKKRLRVKTFLKKGEELHTVSHIFKSANWSEREMYDMFGILPLNHPYPKRILMPDDWVGHPLLKSYPLHGDEQARWYEVDKIFGQEYREVIGEEQRDSARIDRYDSQRFSHLGYEVGYGESVIEGEEKEKPIMYQEEDGVLFVKKLDTSITKQLDKRK</sequence>
<proteinExistence type="inferred from homology"/>
<organism evidence="6 7">
    <name type="scientific">Helicobacter valdiviensis</name>
    <dbReference type="NCBI Taxonomy" id="1458358"/>
    <lineage>
        <taxon>Bacteria</taxon>
        <taxon>Pseudomonadati</taxon>
        <taxon>Campylobacterota</taxon>
        <taxon>Epsilonproteobacteria</taxon>
        <taxon>Campylobacterales</taxon>
        <taxon>Helicobacteraceae</taxon>
        <taxon>Helicobacter</taxon>
    </lineage>
</organism>
<keyword evidence="7" id="KW-1185">Reference proteome</keyword>
<dbReference type="GO" id="GO:0048038">
    <property type="term" value="F:quinone binding"/>
    <property type="evidence" value="ECO:0007669"/>
    <property type="project" value="UniProtKB-KW"/>
</dbReference>
<keyword evidence="3" id="KW-0520">NAD</keyword>
<dbReference type="SUPFAM" id="SSF143243">
    <property type="entry name" value="Nqo5-like"/>
    <property type="match status" value="1"/>
</dbReference>
<dbReference type="AlphaFoldDB" id="A0A2W6MTY1"/>
<evidence type="ECO:0000256" key="3">
    <source>
        <dbReference type="RuleBase" id="RU003456"/>
    </source>
</evidence>
<dbReference type="InterPro" id="IPR020396">
    <property type="entry name" value="NADH_UbQ_OxRdtase_CS"/>
</dbReference>
<dbReference type="PANTHER" id="PTHR10884">
    <property type="entry name" value="NADH DEHYDROGENASE UBIQUINONE IRON-SULFUR PROTEIN 3"/>
    <property type="match status" value="1"/>
</dbReference>
<keyword evidence="4" id="KW-0874">Quinone</keyword>
<dbReference type="EC" id="7.1.1.-" evidence="4"/>
<protein>
    <recommendedName>
        <fullName evidence="4">NADH-quinone oxidoreductase</fullName>
        <ecNumber evidence="4">7.1.1.-</ecNumber>
    </recommendedName>
</protein>
<comment type="similarity">
    <text evidence="1 3">Belongs to the complex I 30 kDa subunit family.</text>
</comment>
<dbReference type="InterPro" id="IPR010218">
    <property type="entry name" value="NADH_DH_suC"/>
</dbReference>
<evidence type="ECO:0000256" key="2">
    <source>
        <dbReference type="ARBA" id="ARBA00022448"/>
    </source>
</evidence>